<feature type="domain" description="TNase-like" evidence="9">
    <location>
        <begin position="354"/>
        <end position="509"/>
    </location>
</feature>
<dbReference type="PIRSF" id="PIRSF017179">
    <property type="entry name" value="RISC-Tudor-SN"/>
    <property type="match status" value="1"/>
</dbReference>
<dbReference type="AlphaFoldDB" id="A0A667HK87"/>
<dbReference type="GO" id="GO:0005829">
    <property type="term" value="C:cytosol"/>
    <property type="evidence" value="ECO:0007669"/>
    <property type="project" value="UniProtKB-UniRule"/>
</dbReference>
<dbReference type="FunFam" id="2.40.50.90:FF:000001">
    <property type="entry name" value="Staphylococcal nuclease domain-containing protein"/>
    <property type="match status" value="1"/>
</dbReference>
<dbReference type="Pfam" id="PF00565">
    <property type="entry name" value="SNase"/>
    <property type="match status" value="5"/>
</dbReference>
<evidence type="ECO:0000256" key="5">
    <source>
        <dbReference type="ARBA" id="ARBA00045880"/>
    </source>
</evidence>
<keyword evidence="11" id="KW-1185">Reference proteome</keyword>
<dbReference type="InterPro" id="IPR047386">
    <property type="entry name" value="Tudor_TDRD11"/>
</dbReference>
<dbReference type="SUPFAM" id="SSF50199">
    <property type="entry name" value="Staphylococcal nuclease"/>
    <property type="match status" value="5"/>
</dbReference>
<dbReference type="FunFam" id="2.40.50.90:FF:000003">
    <property type="entry name" value="Staphylococcal nuclease domain-containing protein"/>
    <property type="match status" value="1"/>
</dbReference>
<reference evidence="10" key="2">
    <citation type="submission" date="2025-09" db="UniProtKB">
        <authorList>
            <consortium name="Ensembl"/>
        </authorList>
    </citation>
    <scope>IDENTIFICATION</scope>
</reference>
<dbReference type="GO" id="GO:0003723">
    <property type="term" value="F:RNA binding"/>
    <property type="evidence" value="ECO:0007669"/>
    <property type="project" value="UniProtKB-UniRule"/>
</dbReference>
<name>A0A667HK87_LYNCA</name>
<evidence type="ECO:0000256" key="6">
    <source>
        <dbReference type="ARBA" id="ARBA00046953"/>
    </source>
</evidence>
<protein>
    <recommendedName>
        <fullName evidence="7">Staphylococcal nuclease domain-containing protein</fullName>
        <ecNumber evidence="7">3.1.31.1</ecNumber>
    </recommendedName>
</protein>
<dbReference type="SMART" id="SM00318">
    <property type="entry name" value="SNc"/>
    <property type="match status" value="4"/>
</dbReference>
<dbReference type="PROSITE" id="PS50830">
    <property type="entry name" value="TNASE_3"/>
    <property type="match status" value="4"/>
</dbReference>
<evidence type="ECO:0000313" key="11">
    <source>
        <dbReference type="Proteomes" id="UP000472241"/>
    </source>
</evidence>
<reference evidence="10" key="1">
    <citation type="submission" date="2025-08" db="UniProtKB">
        <authorList>
            <consortium name="Ensembl"/>
        </authorList>
    </citation>
    <scope>IDENTIFICATION</scope>
</reference>
<evidence type="ECO:0000256" key="4">
    <source>
        <dbReference type="ARBA" id="ARBA00022737"/>
    </source>
</evidence>
<feature type="domain" description="TNase-like" evidence="9">
    <location>
        <begin position="18"/>
        <end position="166"/>
    </location>
</feature>
<dbReference type="CDD" id="cd00175">
    <property type="entry name" value="SNc"/>
    <property type="match status" value="4"/>
</dbReference>
<comment type="subunit">
    <text evidence="6">Forms a ternary complex with STAT6 and POLR2A. Associates with the RNA-induced silencing complex (RISC). Interacts with the RISC components AGO2, FMR1 and TNRC6A. Interacts with GTF2E1 and GTF2E2. Interacts with PIM1. Interacts with STAT5. Interacts with SYT11 (via C2 2 domain); the interaction with SYT11 is direct.</text>
</comment>
<comment type="catalytic activity">
    <reaction evidence="1 7">
        <text>Endonucleolytic cleavage to nucleoside 3'-phosphates and 3'-phosphooligonucleotide end-products.</text>
        <dbReference type="EC" id="3.1.31.1"/>
    </reaction>
</comment>
<dbReference type="SUPFAM" id="SSF63748">
    <property type="entry name" value="Tudor/PWWP/MBT"/>
    <property type="match status" value="1"/>
</dbReference>
<dbReference type="Ensembl" id="ENSLCNT00005012924.1">
    <property type="protein sequence ID" value="ENSLCNP00005011535.1"/>
    <property type="gene ID" value="ENSLCNG00005007537.1"/>
</dbReference>
<dbReference type="GO" id="GO:0005634">
    <property type="term" value="C:nucleus"/>
    <property type="evidence" value="ECO:0007669"/>
    <property type="project" value="TreeGrafter"/>
</dbReference>
<dbReference type="InterPro" id="IPR002999">
    <property type="entry name" value="Tudor"/>
</dbReference>
<accession>A0A667HK87</accession>
<dbReference type="PROSITE" id="PS01284">
    <property type="entry name" value="TNASE_2"/>
    <property type="match status" value="1"/>
</dbReference>
<evidence type="ECO:0000313" key="10">
    <source>
        <dbReference type="Ensembl" id="ENSLCNP00005011535.1"/>
    </source>
</evidence>
<dbReference type="GO" id="GO:0031332">
    <property type="term" value="C:RNAi effector complex"/>
    <property type="evidence" value="ECO:0007669"/>
    <property type="project" value="InterPro"/>
</dbReference>
<dbReference type="PANTHER" id="PTHR12302">
    <property type="entry name" value="EBNA2 BINDING PROTEIN P100"/>
    <property type="match status" value="1"/>
</dbReference>
<evidence type="ECO:0000259" key="8">
    <source>
        <dbReference type="PROSITE" id="PS50304"/>
    </source>
</evidence>
<proteinExistence type="predicted"/>
<dbReference type="Pfam" id="PF00567">
    <property type="entry name" value="TUDOR"/>
    <property type="match status" value="1"/>
</dbReference>
<dbReference type="InterPro" id="IPR002071">
    <property type="entry name" value="Thermonucl_AS"/>
</dbReference>
<dbReference type="SMART" id="SM00333">
    <property type="entry name" value="TUDOR"/>
    <property type="match status" value="1"/>
</dbReference>
<dbReference type="EC" id="3.1.31.1" evidence="7"/>
<dbReference type="CDD" id="cd20433">
    <property type="entry name" value="Tudor_TDRD11"/>
    <property type="match status" value="1"/>
</dbReference>
<organism evidence="10 11">
    <name type="scientific">Lynx canadensis</name>
    <name type="common">Canada lynx</name>
    <name type="synonym">Felis canadensis</name>
    <dbReference type="NCBI Taxonomy" id="61383"/>
    <lineage>
        <taxon>Eukaryota</taxon>
        <taxon>Metazoa</taxon>
        <taxon>Chordata</taxon>
        <taxon>Craniata</taxon>
        <taxon>Vertebrata</taxon>
        <taxon>Euteleostomi</taxon>
        <taxon>Mammalia</taxon>
        <taxon>Eutheria</taxon>
        <taxon>Laurasiatheria</taxon>
        <taxon>Carnivora</taxon>
        <taxon>Feliformia</taxon>
        <taxon>Felidae</taxon>
        <taxon>Felinae</taxon>
        <taxon>Lynx</taxon>
    </lineage>
</organism>
<dbReference type="Gene3D" id="2.40.50.90">
    <property type="match status" value="5"/>
</dbReference>
<dbReference type="FunFam" id="2.30.30.140:FF:000047">
    <property type="entry name" value="Staphylococcal nuclease domain-containing protein"/>
    <property type="match status" value="1"/>
</dbReference>
<evidence type="ECO:0000256" key="2">
    <source>
        <dbReference type="ARBA" id="ARBA00004496"/>
    </source>
</evidence>
<dbReference type="GO" id="GO:0031047">
    <property type="term" value="P:regulatory ncRNA-mediated gene silencing"/>
    <property type="evidence" value="ECO:0007669"/>
    <property type="project" value="UniProtKB-UniRule"/>
</dbReference>
<dbReference type="Gene3D" id="2.30.30.140">
    <property type="match status" value="1"/>
</dbReference>
<dbReference type="InterPro" id="IPR035437">
    <property type="entry name" value="SNase_OB-fold_sf"/>
</dbReference>
<keyword evidence="4" id="KW-0677">Repeat</keyword>
<dbReference type="PROSITE" id="PS50304">
    <property type="entry name" value="TUDOR"/>
    <property type="match status" value="1"/>
</dbReference>
<comment type="subcellular location">
    <subcellularLocation>
        <location evidence="2 7">Cytoplasm</location>
    </subcellularLocation>
</comment>
<dbReference type="GO" id="GO:0006402">
    <property type="term" value="P:mRNA catabolic process"/>
    <property type="evidence" value="ECO:0007669"/>
    <property type="project" value="UniProtKB-UniRule"/>
</dbReference>
<evidence type="ECO:0000256" key="1">
    <source>
        <dbReference type="ARBA" id="ARBA00001544"/>
    </source>
</evidence>
<dbReference type="Proteomes" id="UP000472241">
    <property type="component" value="Unplaced"/>
</dbReference>
<evidence type="ECO:0000259" key="9">
    <source>
        <dbReference type="PROSITE" id="PS50830"/>
    </source>
</evidence>
<dbReference type="FunFam" id="2.40.50.90:FF:000004">
    <property type="entry name" value="Staphylococcal nuclease domain-containing protein"/>
    <property type="match status" value="1"/>
</dbReference>
<dbReference type="GO" id="GO:1990599">
    <property type="term" value="F:3' overhang single-stranded DNA endodeoxyribonuclease activity"/>
    <property type="evidence" value="ECO:0007669"/>
    <property type="project" value="UniProtKB-EC"/>
</dbReference>
<feature type="domain" description="TNase-like" evidence="9">
    <location>
        <begin position="538"/>
        <end position="673"/>
    </location>
</feature>
<dbReference type="FunFam" id="2.40.50.90:FF:000005">
    <property type="entry name" value="Staphylococcal nuclease domain-containing protein"/>
    <property type="match status" value="1"/>
</dbReference>
<evidence type="ECO:0000256" key="7">
    <source>
        <dbReference type="PIRNR" id="PIRNR017179"/>
    </source>
</evidence>
<evidence type="ECO:0000256" key="3">
    <source>
        <dbReference type="ARBA" id="ARBA00022490"/>
    </source>
</evidence>
<dbReference type="GO" id="GO:0004521">
    <property type="term" value="F:RNA endonuclease activity"/>
    <property type="evidence" value="ECO:0007669"/>
    <property type="project" value="UniProtKB-UniRule"/>
</dbReference>
<sequence length="923" mass="103433">MASSAQSGGTSGGPAVPTVQRGIVKMVLSGCAIIVRGQPRGGPPPERQINLSNIRAGNLARRAAATQPDAKDTPDEPWAFPAREFLRKKLIGKEVCFTIENKTPQGREYGMIYLGKDTNGENIAESLVAEGLATRREGMRANNPEQNRLSECEEQAKAAKKGMWSEGNGSHTIRDLKYTIENPRHFVDSHHQKPVNAIIEHVRDGSVVRALLLPDYYLVTVMLSGIKCPTFRREADGSETPEPFAAEAKFFTESRLLQRDVQIILESCHNQNILGTILHPNGNITELLLKEGFARCVDWSIAVYTRGAEKLRAAERFAKERRLRIWRDYVAPTANLDQKDKQFVAKGRKCKRGLSLSLQVMQVLNADAIVVKLNSGDYKTIHLSSIRPPRLEGENTQDKNKKLRPLYDIPYMFEAREFLRKKLIGKKVNVTVDYIRPASPATETVPAFSERTCATVTIGGINIAEALVSKGLATVIRYRQDDDQRSSHYDELLAAEARAIKNGKGLHSKKEVPIHRVADISGDTQKAKQFLPFLQRAGRSEAVVEYVFSGSRLKLYLPKETCLITFLLAGIECPRGARNLPGLVQEGEPFSEEATLFTKELVLQREVEVEVESMDKAGNFIGWLHIDGANLSVLLVEHSLSKVHFTAERSSYYKSLLSAEEAAKQKKEKVWAHYEEQPVEEVAPVLEEKERSASYKPVFVTEITDDLHFYVQDVETGTQLEKLMENMRNDIASHPPVEGSYAPRRGEFCIAKFVDGEWYRARVEKVESPARVHVFYIDYGNREILPSTRLGTLPPAFSTRVLPAQATEYAFAFIQVPQDEDARTDAVDSVVRDIQNTQCLLNVEHLSAGCPHVTLQFADSKGDVGLGLVKEGLVMVEVRKEKQFQKVITEYLNAQESAKSARLNLWRYGDFRADDADEFGYSR</sequence>
<feature type="domain" description="TNase-like" evidence="9">
    <location>
        <begin position="193"/>
        <end position="328"/>
    </location>
</feature>
<feature type="domain" description="Tudor" evidence="8">
    <location>
        <begin position="742"/>
        <end position="800"/>
    </location>
</feature>
<dbReference type="InterPro" id="IPR016071">
    <property type="entry name" value="Staphylococal_nuclease_OB-fold"/>
</dbReference>
<dbReference type="FunFam" id="2.40.50.90:FF:000002">
    <property type="entry name" value="Staphylococcal nuclease domain-containing protein"/>
    <property type="match status" value="1"/>
</dbReference>
<dbReference type="PANTHER" id="PTHR12302:SF2">
    <property type="entry name" value="STAPHYLOCOCCAL NUCLEASE DOMAIN-CONTAINING PROTEIN 1"/>
    <property type="match status" value="1"/>
</dbReference>
<dbReference type="InterPro" id="IPR016685">
    <property type="entry name" value="Silence_cplx_Nase-comp_TudorSN"/>
</dbReference>
<gene>
    <name evidence="10" type="primary">SND1</name>
</gene>
<keyword evidence="3 7" id="KW-0963">Cytoplasm</keyword>
<comment type="function">
    <text evidence="5">Endonuclease that mediates miRNA decay of both protein-free and AGO2-loaded miRNAs. As part of its function in miRNA decay, regulates mRNAs involved in G1-to-S phase transition. Functions as a bridging factor between STAT6 and the basal transcription factor. Plays a role in PIM1 regulation of MYB activity. Functions as a transcriptional coactivator for STAT5.</text>
</comment>